<dbReference type="InterPro" id="IPR036396">
    <property type="entry name" value="Cyt_P450_sf"/>
</dbReference>
<dbReference type="InterPro" id="IPR017972">
    <property type="entry name" value="Cyt_P450_CS"/>
</dbReference>
<dbReference type="GO" id="GO:0004497">
    <property type="term" value="F:monooxygenase activity"/>
    <property type="evidence" value="ECO:0007669"/>
    <property type="project" value="UniProtKB-KW"/>
</dbReference>
<accession>A0A8J2X0S5</accession>
<dbReference type="PRINTS" id="PR00465">
    <property type="entry name" value="EP450IV"/>
</dbReference>
<dbReference type="InterPro" id="IPR050121">
    <property type="entry name" value="Cytochrome_P450_monoxygenase"/>
</dbReference>
<keyword evidence="4 5" id="KW-0408">Iron</keyword>
<evidence type="ECO:0000256" key="5">
    <source>
        <dbReference type="PIRSR" id="PIRSR602403-1"/>
    </source>
</evidence>
<evidence type="ECO:0000256" key="6">
    <source>
        <dbReference type="RuleBase" id="RU000461"/>
    </source>
</evidence>
<protein>
    <submittedName>
        <fullName evidence="8">ZYBA0S05-04654g1_1</fullName>
    </submittedName>
</protein>
<name>A0A8J2X0S5_ZYGB2</name>
<dbReference type="GO" id="GO:0005506">
    <property type="term" value="F:iron ion binding"/>
    <property type="evidence" value="ECO:0007669"/>
    <property type="project" value="InterPro"/>
</dbReference>
<comment type="similarity">
    <text evidence="2 6">Belongs to the cytochrome P450 family.</text>
</comment>
<feature type="chain" id="PRO_5035166667" evidence="7">
    <location>
        <begin position="20"/>
        <end position="491"/>
    </location>
</feature>
<evidence type="ECO:0000256" key="4">
    <source>
        <dbReference type="ARBA" id="ARBA00023004"/>
    </source>
</evidence>
<dbReference type="GO" id="GO:0020037">
    <property type="term" value="F:heme binding"/>
    <property type="evidence" value="ECO:0007669"/>
    <property type="project" value="InterPro"/>
</dbReference>
<dbReference type="PROSITE" id="PS00086">
    <property type="entry name" value="CYTOCHROME_P450"/>
    <property type="match status" value="1"/>
</dbReference>
<feature type="signal peptide" evidence="7">
    <location>
        <begin position="1"/>
        <end position="19"/>
    </location>
</feature>
<dbReference type="Pfam" id="PF00067">
    <property type="entry name" value="p450"/>
    <property type="match status" value="1"/>
</dbReference>
<organism evidence="8 9">
    <name type="scientific">Zygosaccharomyces bailii (strain CLIB 213 / ATCC 58445 / CBS 680 / BCRC 21525 / NBRC 1098 / NCYC 1416 / NRRL Y-2227)</name>
    <dbReference type="NCBI Taxonomy" id="1333698"/>
    <lineage>
        <taxon>Eukaryota</taxon>
        <taxon>Fungi</taxon>
        <taxon>Dikarya</taxon>
        <taxon>Ascomycota</taxon>
        <taxon>Saccharomycotina</taxon>
        <taxon>Saccharomycetes</taxon>
        <taxon>Saccharomycetales</taxon>
        <taxon>Saccharomycetaceae</taxon>
        <taxon>Zygosaccharomyces</taxon>
    </lineage>
</organism>
<keyword evidence="6" id="KW-0503">Monooxygenase</keyword>
<feature type="binding site" description="axial binding residue" evidence="5">
    <location>
        <position position="438"/>
    </location>
    <ligand>
        <name>heme</name>
        <dbReference type="ChEBI" id="CHEBI:30413"/>
    </ligand>
    <ligandPart>
        <name>Fe</name>
        <dbReference type="ChEBI" id="CHEBI:18248"/>
    </ligandPart>
</feature>
<dbReference type="InterPro" id="IPR001128">
    <property type="entry name" value="Cyt_P450"/>
</dbReference>
<evidence type="ECO:0000256" key="3">
    <source>
        <dbReference type="ARBA" id="ARBA00022723"/>
    </source>
</evidence>
<evidence type="ECO:0000313" key="8">
    <source>
        <dbReference type="EMBL" id="CDF89914.1"/>
    </source>
</evidence>
<dbReference type="CDD" id="cd11070">
    <property type="entry name" value="CYP56-like"/>
    <property type="match status" value="1"/>
</dbReference>
<keyword evidence="6" id="KW-0560">Oxidoreductase</keyword>
<keyword evidence="7" id="KW-0732">Signal</keyword>
<evidence type="ECO:0000256" key="7">
    <source>
        <dbReference type="SAM" id="SignalP"/>
    </source>
</evidence>
<dbReference type="Proteomes" id="UP000019375">
    <property type="component" value="Unassembled WGS sequence"/>
</dbReference>
<dbReference type="PANTHER" id="PTHR24305">
    <property type="entry name" value="CYTOCHROME P450"/>
    <property type="match status" value="1"/>
</dbReference>
<dbReference type="EMBL" id="HG316458">
    <property type="protein sequence ID" value="CDF89914.1"/>
    <property type="molecule type" value="Genomic_DNA"/>
</dbReference>
<evidence type="ECO:0000256" key="2">
    <source>
        <dbReference type="ARBA" id="ARBA00010617"/>
    </source>
</evidence>
<dbReference type="GO" id="GO:0016705">
    <property type="term" value="F:oxidoreductase activity, acting on paired donors, with incorporation or reduction of molecular oxygen"/>
    <property type="evidence" value="ECO:0007669"/>
    <property type="project" value="InterPro"/>
</dbReference>
<evidence type="ECO:0000313" key="9">
    <source>
        <dbReference type="Proteomes" id="UP000019375"/>
    </source>
</evidence>
<keyword evidence="5 6" id="KW-0349">Heme</keyword>
<proteinExistence type="inferred from homology"/>
<dbReference type="FunFam" id="1.10.630.10:FF:000106">
    <property type="entry name" value="Cytochrome P450-DIT2"/>
    <property type="match status" value="1"/>
</dbReference>
<dbReference type="InterPro" id="IPR002403">
    <property type="entry name" value="Cyt_P450_E_grp-IV"/>
</dbReference>
<gene>
    <name evidence="8" type="ORF">BN860_04654g</name>
</gene>
<keyword evidence="9" id="KW-1185">Reference proteome</keyword>
<comment type="cofactor">
    <cofactor evidence="1 5">
        <name>heme</name>
        <dbReference type="ChEBI" id="CHEBI:30413"/>
    </cofactor>
</comment>
<sequence length="491" mass="56658">MTLCLILITLWFGFLAYIAEKIVFPPWNFPKNIPTIPFYVIFLPSIIDIDQTELYDLYLRKPLEKHGAAKLFFGSRWNIIVTKPQMLAQIFKDEDTFAKSGNQKKIPHSVIAAYTGDNVISAHGKIWRTYRSIVTNGLQHFDDSPIFKNAKLFTNIIEQHLNENSKERESLPMSGLVQRLCLDNISQVVLGFDFASLSSDKNPLHNHLMRIKKQIFHPFFLTFPFFDHLPIPARKRGFADVEAFRKELVKHVDEELVKNYKFEQTTFAASDLIRAYNNGVIDRKQLTDNLVILLVAGHENPQLLLTTSLYLLAKHSHTWQKKIRNEIWEVFQSKKLSELPLLNSFLYEAVRILPPLNTIINRCTTKTCLLGNNVVIPRGVYVGYNNFGSSHDTQSWGPDADEFKPQRWGQDIETINKNWKYAKNTCKLSSFHGGRRACLGEKLGLVEVRITLAEMLRRYEWILAPDWEEKMTPAGPLGPLNLKLKFKKLNL</sequence>
<reference evidence="9" key="1">
    <citation type="journal article" date="2013" name="Genome Announc.">
        <title>Genome sequence of the food spoilage yeast Zygosaccharomyces bailii CLIB 213(T).</title>
        <authorList>
            <person name="Galeote V."/>
            <person name="Bigey F."/>
            <person name="Devillers H."/>
            <person name="Neuveglise C."/>
            <person name="Dequin S."/>
        </authorList>
    </citation>
    <scope>NUCLEOTIDE SEQUENCE [LARGE SCALE GENOMIC DNA]</scope>
    <source>
        <strain evidence="9">CLIB 213 / ATCC 58445 / CBS 680 / CCRC 21525 / NBRC 1098 / NCYC 1416 / NRRL Y-2227</strain>
    </source>
</reference>
<dbReference type="SUPFAM" id="SSF48264">
    <property type="entry name" value="Cytochrome P450"/>
    <property type="match status" value="1"/>
</dbReference>
<evidence type="ECO:0000256" key="1">
    <source>
        <dbReference type="ARBA" id="ARBA00001971"/>
    </source>
</evidence>
<dbReference type="OrthoDB" id="1470350at2759"/>
<dbReference type="Gene3D" id="1.10.630.10">
    <property type="entry name" value="Cytochrome P450"/>
    <property type="match status" value="1"/>
</dbReference>
<keyword evidence="3 5" id="KW-0479">Metal-binding</keyword>
<dbReference type="AlphaFoldDB" id="A0A8J2X0S5"/>
<dbReference type="PANTHER" id="PTHR24305:SF223">
    <property type="entry name" value="CYTOCHROME P450-DIT2"/>
    <property type="match status" value="1"/>
</dbReference>